<dbReference type="RefSeq" id="WP_092621924.1">
    <property type="nucleotide sequence ID" value="NZ_FNCV01000018.1"/>
</dbReference>
<evidence type="ECO:0000313" key="2">
    <source>
        <dbReference type="Proteomes" id="UP000217076"/>
    </source>
</evidence>
<dbReference type="STRING" id="83401.SAMN05421742_1188"/>
<name>A0A1G8G115_9PROT</name>
<accession>A0A1G8G115</accession>
<reference evidence="2" key="1">
    <citation type="submission" date="2016-10" db="EMBL/GenBank/DDBJ databases">
        <authorList>
            <person name="Varghese N."/>
            <person name="Submissions S."/>
        </authorList>
    </citation>
    <scope>NUCLEOTIDE SEQUENCE [LARGE SCALE GENOMIC DNA]</scope>
    <source>
        <strain evidence="2">930I</strain>
    </source>
</reference>
<protein>
    <submittedName>
        <fullName evidence="1">Uncharacterized protein</fullName>
    </submittedName>
</protein>
<dbReference type="AlphaFoldDB" id="A0A1G8G115"/>
<organism evidence="1 2">
    <name type="scientific">Roseospirillum parvum</name>
    <dbReference type="NCBI Taxonomy" id="83401"/>
    <lineage>
        <taxon>Bacteria</taxon>
        <taxon>Pseudomonadati</taxon>
        <taxon>Pseudomonadota</taxon>
        <taxon>Alphaproteobacteria</taxon>
        <taxon>Rhodospirillales</taxon>
        <taxon>Rhodospirillaceae</taxon>
        <taxon>Roseospirillum</taxon>
    </lineage>
</organism>
<dbReference type="EMBL" id="FNCV01000018">
    <property type="protein sequence ID" value="SDH88073.1"/>
    <property type="molecule type" value="Genomic_DNA"/>
</dbReference>
<evidence type="ECO:0000313" key="1">
    <source>
        <dbReference type="EMBL" id="SDH88073.1"/>
    </source>
</evidence>
<keyword evidence="2" id="KW-1185">Reference proteome</keyword>
<dbReference type="Proteomes" id="UP000217076">
    <property type="component" value="Unassembled WGS sequence"/>
</dbReference>
<proteinExistence type="predicted"/>
<dbReference type="OrthoDB" id="9429541at2"/>
<gene>
    <name evidence="1" type="ORF">SAMN05421742_1188</name>
</gene>
<sequence length="107" mass="10858">MAAEVTSGATPAVVGTEHTLATLSNPGTYQLVVDASALAAGDAVTLRLYGRAGAADPEALAYEATWAGPVATPLLISLPVLAVGHWRASLEQGAGTGRTFPWSVRSI</sequence>